<evidence type="ECO:0000256" key="3">
    <source>
        <dbReference type="ARBA" id="ARBA00022729"/>
    </source>
</evidence>
<dbReference type="SMART" id="SM00180">
    <property type="entry name" value="EGF_Lam"/>
    <property type="match status" value="4"/>
</dbReference>
<dbReference type="EMBL" id="AMQN01001441">
    <property type="status" value="NOT_ANNOTATED_CDS"/>
    <property type="molecule type" value="Genomic_DNA"/>
</dbReference>
<feature type="disulfide bond" evidence="8">
    <location>
        <begin position="130"/>
        <end position="142"/>
    </location>
</feature>
<feature type="domain" description="Laminin EGF-like" evidence="9">
    <location>
        <begin position="184"/>
        <end position="236"/>
    </location>
</feature>
<dbReference type="InterPro" id="IPR050440">
    <property type="entry name" value="Laminin/Netrin_ECM"/>
</dbReference>
<dbReference type="GO" id="GO:0005576">
    <property type="term" value="C:extracellular region"/>
    <property type="evidence" value="ECO:0007669"/>
    <property type="project" value="UniProtKB-SubCell"/>
</dbReference>
<dbReference type="PANTHER" id="PTHR10574:SF406">
    <property type="entry name" value="LAMININ SUBUNIT ALPHA 5"/>
    <property type="match status" value="1"/>
</dbReference>
<protein>
    <recommendedName>
        <fullName evidence="9">Laminin EGF-like domain-containing protein</fullName>
    </recommendedName>
</protein>
<dbReference type="AlphaFoldDB" id="R7UDA1"/>
<feature type="disulfide bond" evidence="8">
    <location>
        <begin position="132"/>
        <end position="149"/>
    </location>
</feature>
<evidence type="ECO:0000256" key="4">
    <source>
        <dbReference type="ARBA" id="ARBA00022737"/>
    </source>
</evidence>
<dbReference type="FunFam" id="2.10.25.10:FF:000011">
    <property type="entry name" value="Cadherin EGF LAG seven-pass G-type receptor"/>
    <property type="match status" value="1"/>
</dbReference>
<evidence type="ECO:0000313" key="10">
    <source>
        <dbReference type="EMBL" id="ELU04081.1"/>
    </source>
</evidence>
<sequence>RQCETCRPGYFNLLPDNDKGCQECICNITGTVNASTECDAVTGQCPCKTNVGGLRCDACLPGYYTNNFSSPDGCLFCGCEAAGTIPSQPDCDVETGECACKNNVIGKNCDVCKDMYFNLTASNVDGCEDCNCDASGSVNASCNVTNGQCYCKPNVTGRTCDQCSVDYYARDSSEFTEKGCLEVCDCDPNGVVDGDLDCADYGGQCRCKSNVKGRRCDACAPLFYGLNSTHQDGCLPC</sequence>
<evidence type="ECO:0000313" key="12">
    <source>
        <dbReference type="Proteomes" id="UP000014760"/>
    </source>
</evidence>
<proteinExistence type="predicted"/>
<dbReference type="GO" id="GO:0009888">
    <property type="term" value="P:tissue development"/>
    <property type="evidence" value="ECO:0007669"/>
    <property type="project" value="TreeGrafter"/>
</dbReference>
<reference evidence="11" key="3">
    <citation type="submission" date="2015-06" db="UniProtKB">
        <authorList>
            <consortium name="EnsemblMetazoa"/>
        </authorList>
    </citation>
    <scope>IDENTIFICATION</scope>
</reference>
<gene>
    <name evidence="10" type="ORF">CAPTEDRAFT_46637</name>
</gene>
<keyword evidence="2" id="KW-0964">Secreted</keyword>
<evidence type="ECO:0000256" key="7">
    <source>
        <dbReference type="ARBA" id="ARBA00023292"/>
    </source>
</evidence>
<organism evidence="10">
    <name type="scientific">Capitella teleta</name>
    <name type="common">Polychaete worm</name>
    <dbReference type="NCBI Taxonomy" id="283909"/>
    <lineage>
        <taxon>Eukaryota</taxon>
        <taxon>Metazoa</taxon>
        <taxon>Spiralia</taxon>
        <taxon>Lophotrochozoa</taxon>
        <taxon>Annelida</taxon>
        <taxon>Polychaeta</taxon>
        <taxon>Sedentaria</taxon>
        <taxon>Scolecida</taxon>
        <taxon>Capitellidae</taxon>
        <taxon>Capitella</taxon>
    </lineage>
</organism>
<feature type="disulfide bond" evidence="8">
    <location>
        <begin position="207"/>
        <end position="216"/>
    </location>
</feature>
<dbReference type="PROSITE" id="PS50027">
    <property type="entry name" value="EGF_LAM_2"/>
    <property type="match status" value="3"/>
</dbReference>
<name>R7UDA1_CAPTE</name>
<dbReference type="OMA" id="NECAPEH"/>
<evidence type="ECO:0000256" key="2">
    <source>
        <dbReference type="ARBA" id="ARBA00022525"/>
    </source>
</evidence>
<feature type="non-terminal residue" evidence="10">
    <location>
        <position position="1"/>
    </location>
</feature>
<keyword evidence="3" id="KW-0732">Signal</keyword>
<dbReference type="OrthoDB" id="9998666at2759"/>
<dbReference type="SUPFAM" id="SSF57196">
    <property type="entry name" value="EGF/Laminin"/>
    <property type="match status" value="4"/>
</dbReference>
<dbReference type="STRING" id="283909.R7UDA1"/>
<dbReference type="PANTHER" id="PTHR10574">
    <property type="entry name" value="NETRIN/LAMININ-RELATED"/>
    <property type="match status" value="1"/>
</dbReference>
<evidence type="ECO:0000313" key="11">
    <source>
        <dbReference type="EnsemblMetazoa" id="CapteP46637"/>
    </source>
</evidence>
<feature type="disulfide bond" evidence="8">
    <location>
        <begin position="47"/>
        <end position="56"/>
    </location>
</feature>
<feature type="non-terminal residue" evidence="10">
    <location>
        <position position="237"/>
    </location>
</feature>
<dbReference type="HOGENOM" id="CLU_1173149_0_0_1"/>
<dbReference type="FunFam" id="2.10.25.10:FF:000090">
    <property type="entry name" value="laminin subunit alpha"/>
    <property type="match status" value="1"/>
</dbReference>
<evidence type="ECO:0000259" key="9">
    <source>
        <dbReference type="PROSITE" id="PS50027"/>
    </source>
</evidence>
<dbReference type="Pfam" id="PF00053">
    <property type="entry name" value="EGF_laminin"/>
    <property type="match status" value="4"/>
</dbReference>
<evidence type="ECO:0000256" key="6">
    <source>
        <dbReference type="ARBA" id="ARBA00023180"/>
    </source>
</evidence>
<dbReference type="Proteomes" id="UP000014760">
    <property type="component" value="Unassembled WGS sequence"/>
</dbReference>
<dbReference type="GO" id="GO:0009887">
    <property type="term" value="P:animal organ morphogenesis"/>
    <property type="evidence" value="ECO:0007669"/>
    <property type="project" value="TreeGrafter"/>
</dbReference>
<comment type="subcellular location">
    <subcellularLocation>
        <location evidence="1">Secreted</location>
    </subcellularLocation>
</comment>
<reference evidence="12" key="1">
    <citation type="submission" date="2012-12" db="EMBL/GenBank/DDBJ databases">
        <authorList>
            <person name="Hellsten U."/>
            <person name="Grimwood J."/>
            <person name="Chapman J.A."/>
            <person name="Shapiro H."/>
            <person name="Aerts A."/>
            <person name="Otillar R.P."/>
            <person name="Terry A.Y."/>
            <person name="Boore J.L."/>
            <person name="Simakov O."/>
            <person name="Marletaz F."/>
            <person name="Cho S.-J."/>
            <person name="Edsinger-Gonzales E."/>
            <person name="Havlak P."/>
            <person name="Kuo D.-H."/>
            <person name="Larsson T."/>
            <person name="Lv J."/>
            <person name="Arendt D."/>
            <person name="Savage R."/>
            <person name="Osoegawa K."/>
            <person name="de Jong P."/>
            <person name="Lindberg D.R."/>
            <person name="Seaver E.C."/>
            <person name="Weisblat D.A."/>
            <person name="Putnam N.H."/>
            <person name="Grigoriev I.V."/>
            <person name="Rokhsar D.S."/>
        </authorList>
    </citation>
    <scope>NUCLEOTIDE SEQUENCE</scope>
    <source>
        <strain evidence="12">I ESC-2004</strain>
    </source>
</reference>
<feature type="domain" description="Laminin EGF-like" evidence="9">
    <location>
        <begin position="24"/>
        <end position="81"/>
    </location>
</feature>
<dbReference type="PRINTS" id="PR00011">
    <property type="entry name" value="EGFLAMININ"/>
</dbReference>
<dbReference type="CDD" id="cd00055">
    <property type="entry name" value="EGF_Lam"/>
    <property type="match status" value="4"/>
</dbReference>
<comment type="caution">
    <text evidence="8">Lacks conserved residue(s) required for the propagation of feature annotation.</text>
</comment>
<dbReference type="Gene3D" id="2.170.300.10">
    <property type="entry name" value="Tie2 ligand-binding domain superfamily"/>
    <property type="match status" value="1"/>
</dbReference>
<reference evidence="10 12" key="2">
    <citation type="journal article" date="2013" name="Nature">
        <title>Insights into bilaterian evolution from three spiralian genomes.</title>
        <authorList>
            <person name="Simakov O."/>
            <person name="Marletaz F."/>
            <person name="Cho S.J."/>
            <person name="Edsinger-Gonzales E."/>
            <person name="Havlak P."/>
            <person name="Hellsten U."/>
            <person name="Kuo D.H."/>
            <person name="Larsson T."/>
            <person name="Lv J."/>
            <person name="Arendt D."/>
            <person name="Savage R."/>
            <person name="Osoegawa K."/>
            <person name="de Jong P."/>
            <person name="Grimwood J."/>
            <person name="Chapman J.A."/>
            <person name="Shapiro H."/>
            <person name="Aerts A."/>
            <person name="Otillar R.P."/>
            <person name="Terry A.Y."/>
            <person name="Boore J.L."/>
            <person name="Grigoriev I.V."/>
            <person name="Lindberg D.R."/>
            <person name="Seaver E.C."/>
            <person name="Weisblat D.A."/>
            <person name="Putnam N.H."/>
            <person name="Rokhsar D.S."/>
        </authorList>
    </citation>
    <scope>NUCLEOTIDE SEQUENCE</scope>
    <source>
        <strain evidence="10 12">I ESC-2004</strain>
    </source>
</reference>
<keyword evidence="4" id="KW-0677">Repeat</keyword>
<keyword evidence="6" id="KW-0325">Glycoprotein</keyword>
<dbReference type="PROSITE" id="PS01248">
    <property type="entry name" value="EGF_LAM_1"/>
    <property type="match status" value="2"/>
</dbReference>
<dbReference type="EMBL" id="KB302615">
    <property type="protein sequence ID" value="ELU04081.1"/>
    <property type="molecule type" value="Genomic_DNA"/>
</dbReference>
<feature type="disulfide bond" evidence="8">
    <location>
        <begin position="151"/>
        <end position="160"/>
    </location>
</feature>
<accession>R7UDA1</accession>
<keyword evidence="7 8" id="KW-0424">Laminin EGF-like domain</keyword>
<feature type="domain" description="Laminin EGF-like" evidence="9">
    <location>
        <begin position="130"/>
        <end position="182"/>
    </location>
</feature>
<keyword evidence="12" id="KW-1185">Reference proteome</keyword>
<dbReference type="Gene3D" id="2.10.25.10">
    <property type="entry name" value="Laminin"/>
    <property type="match status" value="3"/>
</dbReference>
<dbReference type="InterPro" id="IPR002049">
    <property type="entry name" value="LE_dom"/>
</dbReference>
<evidence type="ECO:0000256" key="5">
    <source>
        <dbReference type="ARBA" id="ARBA00023157"/>
    </source>
</evidence>
<dbReference type="EnsemblMetazoa" id="CapteT46637">
    <property type="protein sequence ID" value="CapteP46637"/>
    <property type="gene ID" value="CapteG46637"/>
</dbReference>
<dbReference type="FunFam" id="2.10.25.10:FF:000275">
    <property type="entry name" value="usherin"/>
    <property type="match status" value="2"/>
</dbReference>
<keyword evidence="5 8" id="KW-1015">Disulfide bond</keyword>
<evidence type="ECO:0000256" key="1">
    <source>
        <dbReference type="ARBA" id="ARBA00004613"/>
    </source>
</evidence>
<evidence type="ECO:0000256" key="8">
    <source>
        <dbReference type="PROSITE-ProRule" id="PRU00460"/>
    </source>
</evidence>